<accession>A0A9Q3HF09</accession>
<comment type="caution">
    <text evidence="1">The sequence shown here is derived from an EMBL/GenBank/DDBJ whole genome shotgun (WGS) entry which is preliminary data.</text>
</comment>
<gene>
    <name evidence="1" type="ORF">O181_039944</name>
</gene>
<evidence type="ECO:0000313" key="1">
    <source>
        <dbReference type="EMBL" id="MBW0500229.1"/>
    </source>
</evidence>
<sequence>MITRFCAYGLECKDSDGFTHDCCTLIPDLELAYRKSVHYSTGKTPALLEKGWNLRLPADTLRKYLIDIHLTSSSFNIMLYKVKHNAKICLTYAFKYSKQKWEKSNKLPHFKVGHLVLVSTLNSNDIKVLKKLKTCYCFLTLNQCSSSGIKWNPTPLVVPPEEPNEFKNIKEFIKER</sequence>
<keyword evidence="2" id="KW-1185">Reference proteome</keyword>
<name>A0A9Q3HF09_9BASI</name>
<organism evidence="1 2">
    <name type="scientific">Austropuccinia psidii MF-1</name>
    <dbReference type="NCBI Taxonomy" id="1389203"/>
    <lineage>
        <taxon>Eukaryota</taxon>
        <taxon>Fungi</taxon>
        <taxon>Dikarya</taxon>
        <taxon>Basidiomycota</taxon>
        <taxon>Pucciniomycotina</taxon>
        <taxon>Pucciniomycetes</taxon>
        <taxon>Pucciniales</taxon>
        <taxon>Sphaerophragmiaceae</taxon>
        <taxon>Austropuccinia</taxon>
    </lineage>
</organism>
<protein>
    <submittedName>
        <fullName evidence="1">Uncharacterized protein</fullName>
    </submittedName>
</protein>
<dbReference type="Proteomes" id="UP000765509">
    <property type="component" value="Unassembled WGS sequence"/>
</dbReference>
<reference evidence="1" key="1">
    <citation type="submission" date="2021-03" db="EMBL/GenBank/DDBJ databases">
        <title>Draft genome sequence of rust myrtle Austropuccinia psidii MF-1, a brazilian biotype.</title>
        <authorList>
            <person name="Quecine M.C."/>
            <person name="Pachon D.M.R."/>
            <person name="Bonatelli M.L."/>
            <person name="Correr F.H."/>
            <person name="Franceschini L.M."/>
            <person name="Leite T.F."/>
            <person name="Margarido G.R.A."/>
            <person name="Almeida C.A."/>
            <person name="Ferrarezi J.A."/>
            <person name="Labate C.A."/>
        </authorList>
    </citation>
    <scope>NUCLEOTIDE SEQUENCE</scope>
    <source>
        <strain evidence="1">MF-1</strain>
    </source>
</reference>
<dbReference type="EMBL" id="AVOT02015712">
    <property type="protein sequence ID" value="MBW0500229.1"/>
    <property type="molecule type" value="Genomic_DNA"/>
</dbReference>
<evidence type="ECO:0000313" key="2">
    <source>
        <dbReference type="Proteomes" id="UP000765509"/>
    </source>
</evidence>
<dbReference type="AlphaFoldDB" id="A0A9Q3HF09"/>
<proteinExistence type="predicted"/>
<dbReference type="OrthoDB" id="4779840at2759"/>